<comment type="pathway">
    <text evidence="12">Sulfur metabolism; hydrogen sulfide biosynthesis; sulfite from sulfate: step 2/3.</text>
</comment>
<dbReference type="GO" id="GO:0005525">
    <property type="term" value="F:GTP binding"/>
    <property type="evidence" value="ECO:0007669"/>
    <property type="project" value="UniProtKB-KW"/>
</dbReference>
<dbReference type="Pfam" id="PF01583">
    <property type="entry name" value="APS_kinase"/>
    <property type="match status" value="1"/>
</dbReference>
<organism evidence="14 15">
    <name type="scientific">Amycolatopsis bartoniae</name>
    <dbReference type="NCBI Taxonomy" id="941986"/>
    <lineage>
        <taxon>Bacteria</taxon>
        <taxon>Bacillati</taxon>
        <taxon>Actinomycetota</taxon>
        <taxon>Actinomycetes</taxon>
        <taxon>Pseudonocardiales</taxon>
        <taxon>Pseudonocardiaceae</taxon>
        <taxon>Amycolatopsis</taxon>
    </lineage>
</organism>
<feature type="domain" description="Tr-type G" evidence="13">
    <location>
        <begin position="2"/>
        <end position="219"/>
    </location>
</feature>
<dbReference type="InterPro" id="IPR000795">
    <property type="entry name" value="T_Tr_GTP-bd_dom"/>
</dbReference>
<dbReference type="GO" id="GO:0000103">
    <property type="term" value="P:sulfate assimilation"/>
    <property type="evidence" value="ECO:0007669"/>
    <property type="project" value="UniProtKB-UniRule"/>
</dbReference>
<dbReference type="PROSITE" id="PS51722">
    <property type="entry name" value="G_TR_2"/>
    <property type="match status" value="1"/>
</dbReference>
<feature type="active site" description="Phosphoserine intermediate" evidence="12">
    <location>
        <position position="525"/>
    </location>
</feature>
<evidence type="ECO:0000313" key="14">
    <source>
        <dbReference type="EMBL" id="GHF54128.1"/>
    </source>
</evidence>
<dbReference type="OrthoDB" id="9804504at2"/>
<evidence type="ECO:0000256" key="8">
    <source>
        <dbReference type="ARBA" id="ARBA00022840"/>
    </source>
</evidence>
<reference evidence="14" key="2">
    <citation type="submission" date="2020-09" db="EMBL/GenBank/DDBJ databases">
        <authorList>
            <person name="Sun Q."/>
            <person name="Zhou Y."/>
        </authorList>
    </citation>
    <scope>NUCLEOTIDE SEQUENCE</scope>
    <source>
        <strain evidence="14">CGMCC 4.7679</strain>
    </source>
</reference>
<comment type="catalytic activity">
    <reaction evidence="1 12">
        <text>adenosine 5'-phosphosulfate + ATP = 3'-phosphoadenylyl sulfate + ADP + H(+)</text>
        <dbReference type="Rhea" id="RHEA:24152"/>
        <dbReference type="ChEBI" id="CHEBI:15378"/>
        <dbReference type="ChEBI" id="CHEBI:30616"/>
        <dbReference type="ChEBI" id="CHEBI:58243"/>
        <dbReference type="ChEBI" id="CHEBI:58339"/>
        <dbReference type="ChEBI" id="CHEBI:456216"/>
        <dbReference type="EC" id="2.7.1.25"/>
    </reaction>
</comment>
<dbReference type="EC" id="2.7.1.25" evidence="12"/>
<dbReference type="InterPro" id="IPR054696">
    <property type="entry name" value="GTP-eEF1A_C"/>
</dbReference>
<evidence type="ECO:0000256" key="5">
    <source>
        <dbReference type="ARBA" id="ARBA00022679"/>
    </source>
</evidence>
<dbReference type="NCBIfam" id="TIGR00455">
    <property type="entry name" value="apsK"/>
    <property type="match status" value="1"/>
</dbReference>
<feature type="binding site" evidence="12">
    <location>
        <begin position="451"/>
        <end position="458"/>
    </location>
    <ligand>
        <name>ATP</name>
        <dbReference type="ChEBI" id="CHEBI:30616"/>
    </ligand>
</feature>
<dbReference type="Proteomes" id="UP000658656">
    <property type="component" value="Unassembled WGS sequence"/>
</dbReference>
<dbReference type="PANTHER" id="PTHR23115">
    <property type="entry name" value="TRANSLATION FACTOR"/>
    <property type="match status" value="1"/>
</dbReference>
<evidence type="ECO:0000256" key="2">
    <source>
        <dbReference type="ARBA" id="ARBA00002357"/>
    </source>
</evidence>
<dbReference type="AlphaFoldDB" id="A0A8H9J082"/>
<name>A0A8H9J082_9PSEU</name>
<dbReference type="Pfam" id="PF00009">
    <property type="entry name" value="GTP_EFTU"/>
    <property type="match status" value="1"/>
</dbReference>
<dbReference type="InterPro" id="IPR031157">
    <property type="entry name" value="G_TR_CS"/>
</dbReference>
<keyword evidence="5 12" id="KW-0808">Transferase</keyword>
<protein>
    <recommendedName>
        <fullName evidence="12">Adenylyl-sulfate kinase</fullName>
        <ecNumber evidence="12">2.7.1.25</ecNumber>
    </recommendedName>
    <alternativeName>
        <fullName evidence="12">APS kinase</fullName>
    </alternativeName>
    <alternativeName>
        <fullName evidence="12">ATP adenosine-5'-phosphosulfate 3'-phosphotransferase</fullName>
    </alternativeName>
    <alternativeName>
        <fullName evidence="12">Adenosine-5'-phosphosulfate kinase</fullName>
    </alternativeName>
</protein>
<dbReference type="RefSeq" id="WP_145935269.1">
    <property type="nucleotide sequence ID" value="NZ_BNAV01000003.1"/>
</dbReference>
<evidence type="ECO:0000256" key="7">
    <source>
        <dbReference type="ARBA" id="ARBA00022741"/>
    </source>
</evidence>
<keyword evidence="12" id="KW-0597">Phosphoprotein</keyword>
<dbReference type="UniPathway" id="UPA00140">
    <property type="reaction ID" value="UER00205"/>
</dbReference>
<dbReference type="InterPro" id="IPR011779">
    <property type="entry name" value="SO4_adenylTrfase_lsu"/>
</dbReference>
<dbReference type="Pfam" id="PF22594">
    <property type="entry name" value="GTP-eEF1A_C"/>
    <property type="match status" value="1"/>
</dbReference>
<keyword evidence="8 12" id="KW-0067">ATP-binding</keyword>
<keyword evidence="7 12" id="KW-0547">Nucleotide-binding</keyword>
<evidence type="ECO:0000313" key="15">
    <source>
        <dbReference type="Proteomes" id="UP000658656"/>
    </source>
</evidence>
<dbReference type="CDD" id="cd04095">
    <property type="entry name" value="CysN_NoDQ_III"/>
    <property type="match status" value="1"/>
</dbReference>
<keyword evidence="9" id="KW-0342">GTP-binding</keyword>
<comment type="similarity">
    <text evidence="4">In the N-terminal section; belongs to the TRAFAC class translation factor GTPase superfamily. Classic translation factor GTPase family. CysN/NodQ subfamily.</text>
</comment>
<comment type="similarity">
    <text evidence="12">Belongs to the APS kinase family.</text>
</comment>
<evidence type="ECO:0000256" key="9">
    <source>
        <dbReference type="ARBA" id="ARBA00023134"/>
    </source>
</evidence>
<comment type="catalytic activity">
    <reaction evidence="11">
        <text>sulfate + ATP + H(+) = adenosine 5'-phosphosulfate + diphosphate</text>
        <dbReference type="Rhea" id="RHEA:18133"/>
        <dbReference type="ChEBI" id="CHEBI:15378"/>
        <dbReference type="ChEBI" id="CHEBI:16189"/>
        <dbReference type="ChEBI" id="CHEBI:30616"/>
        <dbReference type="ChEBI" id="CHEBI:33019"/>
        <dbReference type="ChEBI" id="CHEBI:58243"/>
        <dbReference type="EC" id="2.7.7.4"/>
    </reaction>
</comment>
<dbReference type="Gene3D" id="2.40.30.10">
    <property type="entry name" value="Translation factors"/>
    <property type="match status" value="2"/>
</dbReference>
<proteinExistence type="inferred from homology"/>
<keyword evidence="15" id="KW-1185">Reference proteome</keyword>
<dbReference type="InterPro" id="IPR059117">
    <property type="entry name" value="APS_kinase_dom"/>
</dbReference>
<dbReference type="GO" id="GO:0005524">
    <property type="term" value="F:ATP binding"/>
    <property type="evidence" value="ECO:0007669"/>
    <property type="project" value="UniProtKB-UniRule"/>
</dbReference>
<evidence type="ECO:0000256" key="1">
    <source>
        <dbReference type="ARBA" id="ARBA00001823"/>
    </source>
</evidence>
<dbReference type="Gene3D" id="3.40.50.300">
    <property type="entry name" value="P-loop containing nucleotide triphosphate hydrolases"/>
    <property type="match status" value="2"/>
</dbReference>
<evidence type="ECO:0000256" key="3">
    <source>
        <dbReference type="ARBA" id="ARBA00005438"/>
    </source>
</evidence>
<dbReference type="SUPFAM" id="SSF50465">
    <property type="entry name" value="EF-Tu/eEF-1alpha/eIF2-gamma C-terminal domain"/>
    <property type="match status" value="1"/>
</dbReference>
<comment type="function">
    <text evidence="12">Catalyzes the synthesis of activated sulfate.</text>
</comment>
<dbReference type="GO" id="GO:0070814">
    <property type="term" value="P:hydrogen sulfide biosynthetic process"/>
    <property type="evidence" value="ECO:0007669"/>
    <property type="project" value="UniProtKB-UniRule"/>
</dbReference>
<accession>A0A8H9J082</accession>
<evidence type="ECO:0000256" key="12">
    <source>
        <dbReference type="HAMAP-Rule" id="MF_00065"/>
    </source>
</evidence>
<dbReference type="SUPFAM" id="SSF50447">
    <property type="entry name" value="Translation proteins"/>
    <property type="match status" value="1"/>
</dbReference>
<dbReference type="GO" id="GO:0004020">
    <property type="term" value="F:adenylylsulfate kinase activity"/>
    <property type="evidence" value="ECO:0007669"/>
    <property type="project" value="UniProtKB-UniRule"/>
</dbReference>
<comment type="caution">
    <text evidence="14">The sequence shown here is derived from an EMBL/GenBank/DDBJ whole genome shotgun (WGS) entry which is preliminary data.</text>
</comment>
<dbReference type="GO" id="GO:0003924">
    <property type="term" value="F:GTPase activity"/>
    <property type="evidence" value="ECO:0007669"/>
    <property type="project" value="InterPro"/>
</dbReference>
<dbReference type="GO" id="GO:0004781">
    <property type="term" value="F:sulfate adenylyltransferase (ATP) activity"/>
    <property type="evidence" value="ECO:0007669"/>
    <property type="project" value="UniProtKB-EC"/>
</dbReference>
<sequence>MGAVLRLVACGSVDDGKSTLIGRLLADTGSVPADQLEQARRTRRGGSVVPPGEIDYSLLTDGLEAEREQGITIDVGYRFLDLPGGRRVIIADAPGHDQHGANMAVAAATADLAVLLVDAVLGVRPATCRHLAVCTTMGVRSVLVAVSKLDAVGYDRAVFDRIAAEIRAVAANLGVEELHVVPVSAVRGDNVTTPSPNLPWYDGPTFLDLLSGWRPKTGDRTAKLTGARLPVQYVIRTDRFRGPAGTVVGGALRIGDAVTVAGTGAVTTVDRLLGPAGDLDHAVPGTPVTVVLSGDVDVHRGDVLVPAGGDSPALTTAVTATVVWTGAEPLAVGAGYLLLAGPRSVPAEVTSLKSRLDVQTGQEHPATSLVRNEIGTVDVTIAAPVFLESYTDNHDTGSFLLVDRRTGDTVGAGMVRRPAGPPDVVPQDYAIDRAAREQLKGQRGRVLWLTGLPGAGKSTIADALERRLHGLGVHTYVLDGDNVRGGLNRDLGFTPADRAENVRRVAEVAALMLDAGLTVIVALVSPFRADRDAARNLFAPGDFVEVWVDTPLAECARRDPKGLYARANSGTLPAMTGVGQGYEPPEAAEVVLDGMDSLDRAVARLVTAITG</sequence>
<evidence type="ECO:0000259" key="13">
    <source>
        <dbReference type="PROSITE" id="PS51722"/>
    </source>
</evidence>
<keyword evidence="10" id="KW-0511">Multifunctional enzyme</keyword>
<dbReference type="InterPro" id="IPR009000">
    <property type="entry name" value="Transl_B-barrel_sf"/>
</dbReference>
<comment type="similarity">
    <text evidence="3">In the C-terminal section; belongs to the APS kinase family.</text>
</comment>
<keyword evidence="12 14" id="KW-0418">Kinase</keyword>
<evidence type="ECO:0000256" key="4">
    <source>
        <dbReference type="ARBA" id="ARBA00007237"/>
    </source>
</evidence>
<dbReference type="InterPro" id="IPR027417">
    <property type="entry name" value="P-loop_NTPase"/>
</dbReference>
<dbReference type="PROSITE" id="PS00301">
    <property type="entry name" value="G_TR_1"/>
    <property type="match status" value="1"/>
</dbReference>
<dbReference type="InterPro" id="IPR009001">
    <property type="entry name" value="Transl_elong_EF1A/Init_IF2_C"/>
</dbReference>
<gene>
    <name evidence="12" type="primary">cysC</name>
    <name evidence="14" type="ORF">GCM10017566_29510</name>
</gene>
<dbReference type="SUPFAM" id="SSF52540">
    <property type="entry name" value="P-loop containing nucleoside triphosphate hydrolases"/>
    <property type="match status" value="2"/>
</dbReference>
<dbReference type="InterPro" id="IPR050100">
    <property type="entry name" value="TRAFAC_GTPase_members"/>
</dbReference>
<keyword evidence="6" id="KW-0548">Nucleotidyltransferase</keyword>
<dbReference type="InterPro" id="IPR044139">
    <property type="entry name" value="CysN_NoDQ_III"/>
</dbReference>
<dbReference type="NCBIfam" id="TIGR02034">
    <property type="entry name" value="CysN"/>
    <property type="match status" value="1"/>
</dbReference>
<dbReference type="EMBL" id="BNAV01000003">
    <property type="protein sequence ID" value="GHF54128.1"/>
    <property type="molecule type" value="Genomic_DNA"/>
</dbReference>
<evidence type="ECO:0000256" key="10">
    <source>
        <dbReference type="ARBA" id="ARBA00023268"/>
    </source>
</evidence>
<comment type="function">
    <text evidence="2">APS kinase catalyzes the synthesis of activated sulfate.</text>
</comment>
<reference evidence="14" key="1">
    <citation type="journal article" date="2014" name="Int. J. Syst. Evol. Microbiol.">
        <title>Complete genome sequence of Corynebacterium casei LMG S-19264T (=DSM 44701T), isolated from a smear-ripened cheese.</title>
        <authorList>
            <consortium name="US DOE Joint Genome Institute (JGI-PGF)"/>
            <person name="Walter F."/>
            <person name="Albersmeier A."/>
            <person name="Kalinowski J."/>
            <person name="Ruckert C."/>
        </authorList>
    </citation>
    <scope>NUCLEOTIDE SEQUENCE</scope>
    <source>
        <strain evidence="14">CGMCC 4.7679</strain>
    </source>
</reference>
<evidence type="ECO:0000256" key="11">
    <source>
        <dbReference type="ARBA" id="ARBA00049370"/>
    </source>
</evidence>
<dbReference type="InterPro" id="IPR002891">
    <property type="entry name" value="APS"/>
</dbReference>
<dbReference type="HAMAP" id="MF_00065">
    <property type="entry name" value="Adenylyl_sulf_kinase"/>
    <property type="match status" value="1"/>
</dbReference>
<dbReference type="NCBIfam" id="NF003013">
    <property type="entry name" value="PRK03846.1"/>
    <property type="match status" value="1"/>
</dbReference>
<dbReference type="CDD" id="cd02027">
    <property type="entry name" value="APSK"/>
    <property type="match status" value="1"/>
</dbReference>
<evidence type="ECO:0000256" key="6">
    <source>
        <dbReference type="ARBA" id="ARBA00022695"/>
    </source>
</evidence>
<dbReference type="PRINTS" id="PR00315">
    <property type="entry name" value="ELONGATNFCT"/>
</dbReference>